<feature type="transmembrane region" description="Helical" evidence="2">
    <location>
        <begin position="199"/>
        <end position="225"/>
    </location>
</feature>
<evidence type="ECO:0000259" key="3">
    <source>
        <dbReference type="Pfam" id="PF07885"/>
    </source>
</evidence>
<feature type="domain" description="Potassium channel" evidence="3">
    <location>
        <begin position="154"/>
        <end position="223"/>
    </location>
</feature>
<proteinExistence type="predicted"/>
<keyword evidence="2" id="KW-1133">Transmembrane helix</keyword>
<dbReference type="Proteomes" id="UP001386437">
    <property type="component" value="Unassembled WGS sequence"/>
</dbReference>
<dbReference type="EMBL" id="JACFYJ010000042">
    <property type="protein sequence ID" value="MEI5999990.1"/>
    <property type="molecule type" value="Genomic_DNA"/>
</dbReference>
<protein>
    <submittedName>
        <fullName evidence="4">Ion transporter</fullName>
    </submittedName>
</protein>
<reference evidence="4 5" key="1">
    <citation type="journal article" date="2022" name="Arch. Microbiol.">
        <title>Paraburkholderia bengalensis sp. nov. isolated from roots of Oryza sativa, IR64.</title>
        <authorList>
            <person name="Nag P."/>
            <person name="Mondal N."/>
            <person name="Sarkar J."/>
            <person name="Das S."/>
        </authorList>
    </citation>
    <scope>NUCLEOTIDE SEQUENCE [LARGE SCALE GENOMIC DNA]</scope>
    <source>
        <strain evidence="4 5">IR64_4_BI</strain>
    </source>
</reference>
<dbReference type="RefSeq" id="WP_419539559.1">
    <property type="nucleotide sequence ID" value="NZ_JACFYJ010000042.1"/>
</dbReference>
<name>A0ABU8IX69_9BURK</name>
<feature type="transmembrane region" description="Helical" evidence="2">
    <location>
        <begin position="144"/>
        <end position="164"/>
    </location>
</feature>
<feature type="transmembrane region" description="Helical" evidence="2">
    <location>
        <begin position="114"/>
        <end position="132"/>
    </location>
</feature>
<feature type="transmembrane region" description="Helical" evidence="2">
    <location>
        <begin position="56"/>
        <end position="78"/>
    </location>
</feature>
<keyword evidence="2" id="KW-0472">Membrane</keyword>
<dbReference type="Gene3D" id="1.10.287.70">
    <property type="match status" value="1"/>
</dbReference>
<comment type="caution">
    <text evidence="4">The sequence shown here is derived from an EMBL/GenBank/DDBJ whole genome shotgun (WGS) entry which is preliminary data.</text>
</comment>
<keyword evidence="5" id="KW-1185">Reference proteome</keyword>
<dbReference type="SUPFAM" id="SSF81324">
    <property type="entry name" value="Voltage-gated potassium channels"/>
    <property type="match status" value="1"/>
</dbReference>
<sequence length="283" mass="30707">MANGLDFFTISGADAHDGARAMRAWRVIRWLLCGLSLLAIPAFYGELTSASQGVLIIARGLYLCMFAGFALCLLWMLHTSRKPKAWLARNRLDVTLMIGAAISAGWGAPPWQTLEWVLRLLFVGLVAIRIVLSLKVFFAPNRLIGLLIAGAGVLAMAGAGFLLLEPRVHNYADGLWLAFESSATVGYGDIAPTTPASRVFAVFVVLLGYGMLSLVFASIAAAFIGKEERALRHEMHRDIKHLNAEIVQLRAELRALRESLAPSGDAIAEAEALHPVPRDQHGP</sequence>
<dbReference type="Pfam" id="PF07885">
    <property type="entry name" value="Ion_trans_2"/>
    <property type="match status" value="1"/>
</dbReference>
<keyword evidence="1" id="KW-0175">Coiled coil</keyword>
<feature type="coiled-coil region" evidence="1">
    <location>
        <begin position="232"/>
        <end position="259"/>
    </location>
</feature>
<evidence type="ECO:0000256" key="2">
    <source>
        <dbReference type="SAM" id="Phobius"/>
    </source>
</evidence>
<keyword evidence="2" id="KW-0812">Transmembrane</keyword>
<dbReference type="InterPro" id="IPR013099">
    <property type="entry name" value="K_chnl_dom"/>
</dbReference>
<evidence type="ECO:0000313" key="5">
    <source>
        <dbReference type="Proteomes" id="UP001386437"/>
    </source>
</evidence>
<organism evidence="4 5">
    <name type="scientific">Paraburkholderia bengalensis</name>
    <dbReference type="NCBI Taxonomy" id="2747562"/>
    <lineage>
        <taxon>Bacteria</taxon>
        <taxon>Pseudomonadati</taxon>
        <taxon>Pseudomonadota</taxon>
        <taxon>Betaproteobacteria</taxon>
        <taxon>Burkholderiales</taxon>
        <taxon>Burkholderiaceae</taxon>
        <taxon>Paraburkholderia</taxon>
    </lineage>
</organism>
<feature type="transmembrane region" description="Helical" evidence="2">
    <location>
        <begin position="90"/>
        <end position="108"/>
    </location>
</feature>
<gene>
    <name evidence="4" type="ORF">H3V53_23100</name>
</gene>
<feature type="transmembrane region" description="Helical" evidence="2">
    <location>
        <begin position="27"/>
        <end position="44"/>
    </location>
</feature>
<accession>A0ABU8IX69</accession>
<evidence type="ECO:0000313" key="4">
    <source>
        <dbReference type="EMBL" id="MEI5999990.1"/>
    </source>
</evidence>
<evidence type="ECO:0000256" key="1">
    <source>
        <dbReference type="SAM" id="Coils"/>
    </source>
</evidence>